<proteinExistence type="predicted"/>
<dbReference type="InterPro" id="IPR050111">
    <property type="entry name" value="C-type_lectin/snaclec_domain"/>
</dbReference>
<dbReference type="PROSITE" id="PS00615">
    <property type="entry name" value="C_TYPE_LECTIN_1"/>
    <property type="match status" value="1"/>
</dbReference>
<keyword evidence="1" id="KW-1015">Disulfide bond</keyword>
<evidence type="ECO:0000256" key="1">
    <source>
        <dbReference type="ARBA" id="ARBA00023157"/>
    </source>
</evidence>
<reference evidence="4" key="1">
    <citation type="submission" date="2024-02" db="UniProtKB">
        <authorList>
            <consortium name="WormBaseParasite"/>
        </authorList>
    </citation>
    <scope>IDENTIFICATION</scope>
</reference>
<dbReference type="PROSITE" id="PS50041">
    <property type="entry name" value="C_TYPE_LECTIN_2"/>
    <property type="match status" value="2"/>
</dbReference>
<dbReference type="InterPro" id="IPR016187">
    <property type="entry name" value="CTDL_fold"/>
</dbReference>
<dbReference type="PANTHER" id="PTHR22803">
    <property type="entry name" value="MANNOSE, PHOSPHOLIPASE, LECTIN RECEPTOR RELATED"/>
    <property type="match status" value="1"/>
</dbReference>
<keyword evidence="3" id="KW-1185">Reference proteome</keyword>
<dbReference type="Pfam" id="PF00059">
    <property type="entry name" value="Lectin_C"/>
    <property type="match status" value="2"/>
</dbReference>
<dbReference type="InterPro" id="IPR018378">
    <property type="entry name" value="C-type_lectin_CS"/>
</dbReference>
<dbReference type="SUPFAM" id="SSF56436">
    <property type="entry name" value="C-type lectin-like"/>
    <property type="match status" value="2"/>
</dbReference>
<dbReference type="Proteomes" id="UP000887575">
    <property type="component" value="Unassembled WGS sequence"/>
</dbReference>
<dbReference type="InterPro" id="IPR001304">
    <property type="entry name" value="C-type_lectin-like"/>
</dbReference>
<sequence length="293" mass="33093">MFAINETKFYFDAIRGCASLDGIPVKIQNLYENSFIYSYMLQGELKGATPFIGVERKETNVWTYADGTPLTYQNWGPNEPNNSSSTSICAVMSSQTAQWYSVECSIARPYICSIDGDNFQCPDGWVYSNQTDYCYYLQNFTYTDGVHWQLYNQTTAETLCRRMDSHLVSIHSDVENDFVMELATSNVSGLANVAPDNDPCGSQWAWIGYYGNGTIGTGTWTDGSPVDYINYRPNLDVFLNWVIANDSRCNLPRVWIRTYGYNAWPRAVCKKPSKNRIAKTRKSATGAANGCWI</sequence>
<accession>A0AAF3EKS4</accession>
<dbReference type="AlphaFoldDB" id="A0AAF3EKS4"/>
<organism evidence="3 4">
    <name type="scientific">Mesorhabditis belari</name>
    <dbReference type="NCBI Taxonomy" id="2138241"/>
    <lineage>
        <taxon>Eukaryota</taxon>
        <taxon>Metazoa</taxon>
        <taxon>Ecdysozoa</taxon>
        <taxon>Nematoda</taxon>
        <taxon>Chromadorea</taxon>
        <taxon>Rhabditida</taxon>
        <taxon>Rhabditina</taxon>
        <taxon>Rhabditomorpha</taxon>
        <taxon>Rhabditoidea</taxon>
        <taxon>Rhabditidae</taxon>
        <taxon>Mesorhabditinae</taxon>
        <taxon>Mesorhabditis</taxon>
    </lineage>
</organism>
<name>A0AAF3EKS4_9BILA</name>
<protein>
    <recommendedName>
        <fullName evidence="2">C-type lectin domain-containing protein</fullName>
    </recommendedName>
</protein>
<feature type="domain" description="C-type lectin" evidence="2">
    <location>
        <begin position="1"/>
        <end position="113"/>
    </location>
</feature>
<dbReference type="CDD" id="cd00037">
    <property type="entry name" value="CLECT"/>
    <property type="match status" value="1"/>
</dbReference>
<feature type="domain" description="C-type lectin" evidence="2">
    <location>
        <begin position="130"/>
        <end position="271"/>
    </location>
</feature>
<evidence type="ECO:0000313" key="4">
    <source>
        <dbReference type="WBParaSite" id="MBELARI_LOCUS14577"/>
    </source>
</evidence>
<dbReference type="Gene3D" id="3.10.100.10">
    <property type="entry name" value="Mannose-Binding Protein A, subunit A"/>
    <property type="match status" value="2"/>
</dbReference>
<evidence type="ECO:0000259" key="2">
    <source>
        <dbReference type="PROSITE" id="PS50041"/>
    </source>
</evidence>
<evidence type="ECO:0000313" key="3">
    <source>
        <dbReference type="Proteomes" id="UP000887575"/>
    </source>
</evidence>
<dbReference type="InterPro" id="IPR016186">
    <property type="entry name" value="C-type_lectin-like/link_sf"/>
</dbReference>
<dbReference type="WBParaSite" id="MBELARI_LOCUS14577">
    <property type="protein sequence ID" value="MBELARI_LOCUS14577"/>
    <property type="gene ID" value="MBELARI_LOCUS14577"/>
</dbReference>
<dbReference type="SMART" id="SM00034">
    <property type="entry name" value="CLECT"/>
    <property type="match status" value="2"/>
</dbReference>